<keyword evidence="4" id="KW-1185">Reference proteome</keyword>
<dbReference type="RefSeq" id="WP_380061372.1">
    <property type="nucleotide sequence ID" value="NZ_JBHSEI010000005.1"/>
</dbReference>
<organism evidence="3 4">
    <name type="scientific">Deinococcus hohokamensis</name>
    <dbReference type="NCBI Taxonomy" id="309883"/>
    <lineage>
        <taxon>Bacteria</taxon>
        <taxon>Thermotogati</taxon>
        <taxon>Deinococcota</taxon>
        <taxon>Deinococci</taxon>
        <taxon>Deinococcales</taxon>
        <taxon>Deinococcaceae</taxon>
        <taxon>Deinococcus</taxon>
    </lineage>
</organism>
<dbReference type="EMBL" id="JBHSEI010000005">
    <property type="protein sequence ID" value="MFC4638366.1"/>
    <property type="molecule type" value="Genomic_DNA"/>
</dbReference>
<evidence type="ECO:0000313" key="4">
    <source>
        <dbReference type="Proteomes" id="UP001595952"/>
    </source>
</evidence>
<reference evidence="4" key="1">
    <citation type="journal article" date="2019" name="Int. J. Syst. Evol. Microbiol.">
        <title>The Global Catalogue of Microorganisms (GCM) 10K type strain sequencing project: providing services to taxonomists for standard genome sequencing and annotation.</title>
        <authorList>
            <consortium name="The Broad Institute Genomics Platform"/>
            <consortium name="The Broad Institute Genome Sequencing Center for Infectious Disease"/>
            <person name="Wu L."/>
            <person name="Ma J."/>
        </authorList>
    </citation>
    <scope>NUCLEOTIDE SEQUENCE [LARGE SCALE GENOMIC DNA]</scope>
    <source>
        <strain evidence="4">CCUG 55995</strain>
    </source>
</reference>
<gene>
    <name evidence="3" type="ORF">ACFO0D_08410</name>
</gene>
<evidence type="ECO:0000313" key="3">
    <source>
        <dbReference type="EMBL" id="MFC4638366.1"/>
    </source>
</evidence>
<feature type="chain" id="PRO_5045573990" evidence="2">
    <location>
        <begin position="19"/>
        <end position="291"/>
    </location>
</feature>
<evidence type="ECO:0000256" key="1">
    <source>
        <dbReference type="SAM" id="MobiDB-lite"/>
    </source>
</evidence>
<keyword evidence="2" id="KW-0732">Signal</keyword>
<comment type="caution">
    <text evidence="3">The sequence shown here is derived from an EMBL/GenBank/DDBJ whole genome shotgun (WGS) entry which is preliminary data.</text>
</comment>
<proteinExistence type="predicted"/>
<sequence>MKHVVFSSLLLLGGSVLAQQGPAPTSTLTRMPLTPGAVRVTDSAATKAFGGLLGTLAQGQKSRCTTSEYLVWDDTDLAETISSDLTAQIKKRGMTLTTLAEDEDDESYALSFLLTEPANRYAGVLYGDAESVVLGWCQLAAQGAATAAPKPAVAAPKPAAAPSPPKPSASTPSAPKPAAPAALTPAPPLGRYTCLRMATGSALGNTVADDITLLPGGRYTIAGVTGTYTYDPKTRLLTWNGGGLSSSKTGWVGMYDRPQSAGAPPVLRIRNRSDVQAGNMRDLQWCNPAPR</sequence>
<feature type="signal peptide" evidence="2">
    <location>
        <begin position="1"/>
        <end position="18"/>
    </location>
</feature>
<evidence type="ECO:0000256" key="2">
    <source>
        <dbReference type="SAM" id="SignalP"/>
    </source>
</evidence>
<accession>A0ABV9I7S3</accession>
<protein>
    <submittedName>
        <fullName evidence="3">Uncharacterized protein</fullName>
    </submittedName>
</protein>
<dbReference type="Proteomes" id="UP001595952">
    <property type="component" value="Unassembled WGS sequence"/>
</dbReference>
<name>A0ABV9I7S3_9DEIO</name>
<feature type="region of interest" description="Disordered" evidence="1">
    <location>
        <begin position="154"/>
        <end position="183"/>
    </location>
</feature>